<dbReference type="EMBL" id="JABFCS010000001">
    <property type="protein sequence ID" value="NNU42731.1"/>
    <property type="molecule type" value="Genomic_DNA"/>
</dbReference>
<comment type="caution">
    <text evidence="7">The sequence shown here is derived from an EMBL/GenBank/DDBJ whole genome shotgun (WGS) entry which is preliminary data.</text>
</comment>
<keyword evidence="3 5" id="KW-1133">Transmembrane helix</keyword>
<dbReference type="InterPro" id="IPR002781">
    <property type="entry name" value="TM_pro_TauE-like"/>
</dbReference>
<evidence type="ECO:0000313" key="8">
    <source>
        <dbReference type="Proteomes" id="UP000552954"/>
    </source>
</evidence>
<keyword evidence="2 5" id="KW-0812">Transmembrane</keyword>
<feature type="transmembrane region" description="Helical" evidence="5">
    <location>
        <begin position="41"/>
        <end position="64"/>
    </location>
</feature>
<feature type="transmembrane region" description="Helical" evidence="5">
    <location>
        <begin position="217"/>
        <end position="239"/>
    </location>
</feature>
<reference evidence="7 8" key="1">
    <citation type="submission" date="2020-05" db="EMBL/GenBank/DDBJ databases">
        <authorList>
            <person name="Khan S.A."/>
            <person name="Jeon C.O."/>
            <person name="Chun B.H."/>
        </authorList>
    </citation>
    <scope>NUCLEOTIDE SEQUENCE [LARGE SCALE GENOMIC DNA]</scope>
    <source>
        <strain evidence="7 8">B156</strain>
    </source>
</reference>
<organism evidence="7 8">
    <name type="scientific">Ramlibacter montanisoli</name>
    <dbReference type="NCBI Taxonomy" id="2732512"/>
    <lineage>
        <taxon>Bacteria</taxon>
        <taxon>Pseudomonadati</taxon>
        <taxon>Pseudomonadota</taxon>
        <taxon>Betaproteobacteria</taxon>
        <taxon>Burkholderiales</taxon>
        <taxon>Comamonadaceae</taxon>
        <taxon>Ramlibacter</taxon>
    </lineage>
</organism>
<evidence type="ECO:0000256" key="2">
    <source>
        <dbReference type="ARBA" id="ARBA00022692"/>
    </source>
</evidence>
<evidence type="ECO:0000256" key="5">
    <source>
        <dbReference type="RuleBase" id="RU363041"/>
    </source>
</evidence>
<evidence type="ECO:0000256" key="3">
    <source>
        <dbReference type="ARBA" id="ARBA00022989"/>
    </source>
</evidence>
<comment type="similarity">
    <text evidence="5">Belongs to the 4-toluene sulfonate uptake permease (TSUP) (TC 2.A.102) family.</text>
</comment>
<protein>
    <recommendedName>
        <fullName evidence="5">Probable membrane transporter protein</fullName>
    </recommendedName>
</protein>
<feature type="region of interest" description="Disordered" evidence="6">
    <location>
        <begin position="123"/>
        <end position="142"/>
    </location>
</feature>
<feature type="transmembrane region" description="Helical" evidence="5">
    <location>
        <begin position="154"/>
        <end position="182"/>
    </location>
</feature>
<feature type="transmembrane region" description="Helical" evidence="5">
    <location>
        <begin position="71"/>
        <end position="92"/>
    </location>
</feature>
<evidence type="ECO:0000256" key="1">
    <source>
        <dbReference type="ARBA" id="ARBA00004141"/>
    </source>
</evidence>
<accession>A0A849KDB3</accession>
<proteinExistence type="inferred from homology"/>
<keyword evidence="8" id="KW-1185">Reference proteome</keyword>
<dbReference type="Pfam" id="PF01925">
    <property type="entry name" value="TauE"/>
    <property type="match status" value="1"/>
</dbReference>
<name>A0A849KDB3_9BURK</name>
<keyword evidence="4 5" id="KW-0472">Membrane</keyword>
<gene>
    <name evidence="7" type="ORF">HK415_05440</name>
</gene>
<keyword evidence="5" id="KW-1003">Cell membrane</keyword>
<reference evidence="7 8" key="2">
    <citation type="submission" date="2020-06" db="EMBL/GenBank/DDBJ databases">
        <title>Ramlibacter rhizophilus sp. nov., isolated from rhizosphere soil of national flower Mugunghwa from South Korea.</title>
        <authorList>
            <person name="Zheng-Fei Y."/>
            <person name="Huan T."/>
        </authorList>
    </citation>
    <scope>NUCLEOTIDE SEQUENCE [LARGE SCALE GENOMIC DNA]</scope>
    <source>
        <strain evidence="7 8">B156</strain>
    </source>
</reference>
<sequence length="269" mass="26830">MGATLLAPALGLGVGLVLALTGAGGAILAVPLLLFGLHLTVAQAAPISLLAVALAAGVGAALALRARTLRYRAAGVMAAAGLLMAPLGQWLAHRLPERPLVLLFAAVLALAATRMLLQANRELRGEEPARPPTTPCRRDPATGRLRWTAPCAGLLVLTGGVTGLLSGLLGVGGGFVLVPALLLLTDLTMQGVIATSMGVIALVSLGTAGFAAAQGHVAWGVAAPFAAGAVAGLLAGRAWAQHLRGPRLQQGFAVVSLLVAAGLVVRAAL</sequence>
<dbReference type="GO" id="GO:0005886">
    <property type="term" value="C:plasma membrane"/>
    <property type="evidence" value="ECO:0007669"/>
    <property type="project" value="UniProtKB-SubCell"/>
</dbReference>
<dbReference type="PANTHER" id="PTHR43701">
    <property type="entry name" value="MEMBRANE TRANSPORTER PROTEIN MJ0441-RELATED"/>
    <property type="match status" value="1"/>
</dbReference>
<dbReference type="Proteomes" id="UP000552954">
    <property type="component" value="Unassembled WGS sequence"/>
</dbReference>
<dbReference type="RefSeq" id="WP_171557139.1">
    <property type="nucleotide sequence ID" value="NZ_JABFCS010000001.1"/>
</dbReference>
<dbReference type="PANTHER" id="PTHR43701:SF2">
    <property type="entry name" value="MEMBRANE TRANSPORTER PROTEIN YJNA-RELATED"/>
    <property type="match status" value="1"/>
</dbReference>
<feature type="transmembrane region" description="Helical" evidence="5">
    <location>
        <begin position="188"/>
        <end position="210"/>
    </location>
</feature>
<evidence type="ECO:0000313" key="7">
    <source>
        <dbReference type="EMBL" id="NNU42731.1"/>
    </source>
</evidence>
<dbReference type="AlphaFoldDB" id="A0A849KDB3"/>
<comment type="subcellular location">
    <subcellularLocation>
        <location evidence="5">Cell membrane</location>
        <topology evidence="5">Multi-pass membrane protein</topology>
    </subcellularLocation>
    <subcellularLocation>
        <location evidence="1">Membrane</location>
        <topology evidence="1">Multi-pass membrane protein</topology>
    </subcellularLocation>
</comment>
<evidence type="ECO:0000256" key="6">
    <source>
        <dbReference type="SAM" id="MobiDB-lite"/>
    </source>
</evidence>
<dbReference type="InterPro" id="IPR051598">
    <property type="entry name" value="TSUP/Inactive_protease-like"/>
</dbReference>
<feature type="transmembrane region" description="Helical" evidence="5">
    <location>
        <begin position="251"/>
        <end position="268"/>
    </location>
</feature>
<evidence type="ECO:0000256" key="4">
    <source>
        <dbReference type="ARBA" id="ARBA00023136"/>
    </source>
</evidence>